<dbReference type="Proteomes" id="UP000663836">
    <property type="component" value="Unassembled WGS sequence"/>
</dbReference>
<dbReference type="EMBL" id="CAJOBD010052412">
    <property type="protein sequence ID" value="CAF4355621.1"/>
    <property type="molecule type" value="Genomic_DNA"/>
</dbReference>
<sequence length="42" mass="4805">SSLAAIITMCFITQPVSKYWSRLQILIDPSLQFFNTMLPTDI</sequence>
<name>A0A820LD92_9BILA</name>
<comment type="caution">
    <text evidence="1">The sequence shown here is derived from an EMBL/GenBank/DDBJ whole genome shotgun (WGS) entry which is preliminary data.</text>
</comment>
<dbReference type="AlphaFoldDB" id="A0A820LD92"/>
<feature type="non-terminal residue" evidence="1">
    <location>
        <position position="1"/>
    </location>
</feature>
<protein>
    <submittedName>
        <fullName evidence="1">Uncharacterized protein</fullName>
    </submittedName>
</protein>
<evidence type="ECO:0000313" key="1">
    <source>
        <dbReference type="EMBL" id="CAF4355621.1"/>
    </source>
</evidence>
<accession>A0A820LD92</accession>
<gene>
    <name evidence="1" type="ORF">JBS370_LOCUS42069</name>
</gene>
<reference evidence="1" key="1">
    <citation type="submission" date="2021-02" db="EMBL/GenBank/DDBJ databases">
        <authorList>
            <person name="Nowell W R."/>
        </authorList>
    </citation>
    <scope>NUCLEOTIDE SEQUENCE</scope>
</reference>
<proteinExistence type="predicted"/>
<evidence type="ECO:0000313" key="2">
    <source>
        <dbReference type="Proteomes" id="UP000663836"/>
    </source>
</evidence>
<organism evidence="1 2">
    <name type="scientific">Rotaria sordida</name>
    <dbReference type="NCBI Taxonomy" id="392033"/>
    <lineage>
        <taxon>Eukaryota</taxon>
        <taxon>Metazoa</taxon>
        <taxon>Spiralia</taxon>
        <taxon>Gnathifera</taxon>
        <taxon>Rotifera</taxon>
        <taxon>Eurotatoria</taxon>
        <taxon>Bdelloidea</taxon>
        <taxon>Philodinida</taxon>
        <taxon>Philodinidae</taxon>
        <taxon>Rotaria</taxon>
    </lineage>
</organism>